<dbReference type="GO" id="GO:0006426">
    <property type="term" value="P:glycyl-tRNA aminoacylation"/>
    <property type="evidence" value="ECO:0007669"/>
    <property type="project" value="TreeGrafter"/>
</dbReference>
<dbReference type="PANTHER" id="PTHR10745">
    <property type="entry name" value="GLYCYL-TRNA SYNTHETASE/DNA POLYMERASE SUBUNIT GAMMA-2"/>
    <property type="match status" value="1"/>
</dbReference>
<sequence length="151" mass="17147">MTDLETIVSLCKRRGFIFQSSEIYGGLGSAWDYGPLGVELKNNVKRLWWQENIQLRHDMVGLDAAITMHPRVWEASGHAGHFADPFSGCTECNRYFRSDQLDDAMKASKWVKAIEKCLGKKDPEKAVKNWAQNDGRKLGENLPFVKDTEKA</sequence>
<gene>
    <name evidence="1" type="ORF">METZ01_LOCUS479443</name>
</gene>
<dbReference type="InterPro" id="IPR045864">
    <property type="entry name" value="aa-tRNA-synth_II/BPL/LPL"/>
</dbReference>
<dbReference type="SUPFAM" id="SSF55681">
    <property type="entry name" value="Class II aaRS and biotin synthetases"/>
    <property type="match status" value="1"/>
</dbReference>
<dbReference type="Gene3D" id="3.30.930.10">
    <property type="entry name" value="Bira Bifunctional Protein, Domain 2"/>
    <property type="match status" value="1"/>
</dbReference>
<reference evidence="1" key="1">
    <citation type="submission" date="2018-05" db="EMBL/GenBank/DDBJ databases">
        <authorList>
            <person name="Lanie J.A."/>
            <person name="Ng W.-L."/>
            <person name="Kazmierczak K.M."/>
            <person name="Andrzejewski T.M."/>
            <person name="Davidsen T.M."/>
            <person name="Wayne K.J."/>
            <person name="Tettelin H."/>
            <person name="Glass J.I."/>
            <person name="Rusch D."/>
            <person name="Podicherti R."/>
            <person name="Tsui H.-C.T."/>
            <person name="Winkler M.E."/>
        </authorList>
    </citation>
    <scope>NUCLEOTIDE SEQUENCE</scope>
</reference>
<proteinExistence type="predicted"/>
<feature type="non-terminal residue" evidence="1">
    <location>
        <position position="151"/>
    </location>
</feature>
<dbReference type="GO" id="GO:0004820">
    <property type="term" value="F:glycine-tRNA ligase activity"/>
    <property type="evidence" value="ECO:0007669"/>
    <property type="project" value="TreeGrafter"/>
</dbReference>
<accession>A0A383C3G8</accession>
<dbReference type="AlphaFoldDB" id="A0A383C3G8"/>
<organism evidence="1">
    <name type="scientific">marine metagenome</name>
    <dbReference type="NCBI Taxonomy" id="408172"/>
    <lineage>
        <taxon>unclassified sequences</taxon>
        <taxon>metagenomes</taxon>
        <taxon>ecological metagenomes</taxon>
    </lineage>
</organism>
<evidence type="ECO:0008006" key="2">
    <source>
        <dbReference type="Google" id="ProtNLM"/>
    </source>
</evidence>
<protein>
    <recommendedName>
        <fullName evidence="2">Glycine--tRNA ligase</fullName>
    </recommendedName>
</protein>
<dbReference type="GO" id="GO:0005737">
    <property type="term" value="C:cytoplasm"/>
    <property type="evidence" value="ECO:0007669"/>
    <property type="project" value="TreeGrafter"/>
</dbReference>
<name>A0A383C3G8_9ZZZZ</name>
<dbReference type="PANTHER" id="PTHR10745:SF8">
    <property type="entry name" value="DNA POLYMERASE SUBUNIT GAMMA-2, MITOCHONDRIAL"/>
    <property type="match status" value="1"/>
</dbReference>
<dbReference type="InterPro" id="IPR027031">
    <property type="entry name" value="Gly-tRNA_synthase/POLG2"/>
</dbReference>
<evidence type="ECO:0000313" key="1">
    <source>
        <dbReference type="EMBL" id="SVE26589.1"/>
    </source>
</evidence>
<dbReference type="EMBL" id="UINC01205421">
    <property type="protein sequence ID" value="SVE26589.1"/>
    <property type="molecule type" value="Genomic_DNA"/>
</dbReference>